<protein>
    <submittedName>
        <fullName evidence="3">Aldo/keto reductase</fullName>
    </submittedName>
</protein>
<dbReference type="OrthoDB" id="5286008at2759"/>
<gene>
    <name evidence="3" type="ORF">CONLIGDRAFT_104847</name>
</gene>
<dbReference type="PANTHER" id="PTHR42686">
    <property type="entry name" value="GH17980P-RELATED"/>
    <property type="match status" value="1"/>
</dbReference>
<evidence type="ECO:0000313" key="3">
    <source>
        <dbReference type="EMBL" id="OIW24732.1"/>
    </source>
</evidence>
<evidence type="ECO:0000256" key="1">
    <source>
        <dbReference type="ARBA" id="ARBA00023002"/>
    </source>
</evidence>
<organism evidence="3 4">
    <name type="scientific">Coniochaeta ligniaria NRRL 30616</name>
    <dbReference type="NCBI Taxonomy" id="1408157"/>
    <lineage>
        <taxon>Eukaryota</taxon>
        <taxon>Fungi</taxon>
        <taxon>Dikarya</taxon>
        <taxon>Ascomycota</taxon>
        <taxon>Pezizomycotina</taxon>
        <taxon>Sordariomycetes</taxon>
        <taxon>Sordariomycetidae</taxon>
        <taxon>Coniochaetales</taxon>
        <taxon>Coniochaetaceae</taxon>
        <taxon>Coniochaeta</taxon>
    </lineage>
</organism>
<evidence type="ECO:0000313" key="4">
    <source>
        <dbReference type="Proteomes" id="UP000182658"/>
    </source>
</evidence>
<evidence type="ECO:0000259" key="2">
    <source>
        <dbReference type="Pfam" id="PF00248"/>
    </source>
</evidence>
<dbReference type="SUPFAM" id="SSF51430">
    <property type="entry name" value="NAD(P)-linked oxidoreductase"/>
    <property type="match status" value="1"/>
</dbReference>
<proteinExistence type="predicted"/>
<keyword evidence="4" id="KW-1185">Reference proteome</keyword>
<dbReference type="InterPro" id="IPR036812">
    <property type="entry name" value="NAD(P)_OxRdtase_dom_sf"/>
</dbReference>
<accession>A0A1J7J6E8</accession>
<dbReference type="EMBL" id="KV875103">
    <property type="protein sequence ID" value="OIW24732.1"/>
    <property type="molecule type" value="Genomic_DNA"/>
</dbReference>
<dbReference type="GO" id="GO:0005829">
    <property type="term" value="C:cytosol"/>
    <property type="evidence" value="ECO:0007669"/>
    <property type="project" value="TreeGrafter"/>
</dbReference>
<dbReference type="InParanoid" id="A0A1J7J6E8"/>
<feature type="domain" description="NADP-dependent oxidoreductase" evidence="2">
    <location>
        <begin position="21"/>
        <end position="356"/>
    </location>
</feature>
<dbReference type="Proteomes" id="UP000182658">
    <property type="component" value="Unassembled WGS sequence"/>
</dbReference>
<dbReference type="PANTHER" id="PTHR42686:SF1">
    <property type="entry name" value="GH17980P-RELATED"/>
    <property type="match status" value="1"/>
</dbReference>
<dbReference type="InterPro" id="IPR020471">
    <property type="entry name" value="AKR"/>
</dbReference>
<dbReference type="FunCoup" id="A0A1J7J6E8">
    <property type="interactions" value="191"/>
</dbReference>
<dbReference type="Gene3D" id="3.20.20.100">
    <property type="entry name" value="NADP-dependent oxidoreductase domain"/>
    <property type="match status" value="1"/>
</dbReference>
<dbReference type="Pfam" id="PF00248">
    <property type="entry name" value="Aldo_ket_red"/>
    <property type="match status" value="1"/>
</dbReference>
<sequence>MSSRDGKPDHGYPPLSAVLPPLILGTATFNSQYVSDPLSMPSAAIVSRCLELGITAFDTSPYYGPSESILGSALSHALSSSPTPIPRSALTLITKCGRIAPTTFDYSPSRIRHSVLRSLRRLNTPYLDLVYAHDVEFVTSADVLAAVRELRRLRDEDHLVRYVGISGFPVARLVELAEMIRRETGEGVDAVLSYGNFTVQNRTLGRAELEGGAGAAAGPRSSSPLRRFKDAGVDVVLNASMLGMGLLTSAGIPPDPETPVVVPTADGEEERASPLAKWHPSPPALRLACRELAALAADEGERLESVAIRWALAEWARIGALAGLGVKGPGAEVAVGATVMGVTSVGELEETAREWEGVLGSLALQGRDAEADEADSARQNKIIELVEKKMWPALGKGWLDYSWASPGDDFVNQLAEADRGVVPDDDGIMAGYAQAKATAEQYRKTGLA</sequence>
<reference evidence="3 4" key="1">
    <citation type="submission" date="2016-10" db="EMBL/GenBank/DDBJ databases">
        <title>Draft genome sequence of Coniochaeta ligniaria NRRL30616, a lignocellulolytic fungus for bioabatement of inhibitors in plant biomass hydrolysates.</title>
        <authorList>
            <consortium name="DOE Joint Genome Institute"/>
            <person name="Jimenez D.J."/>
            <person name="Hector R.E."/>
            <person name="Riley R."/>
            <person name="Sun H."/>
            <person name="Grigoriev I.V."/>
            <person name="Van Elsas J.D."/>
            <person name="Nichols N.N."/>
        </authorList>
    </citation>
    <scope>NUCLEOTIDE SEQUENCE [LARGE SCALE GENOMIC DNA]</scope>
    <source>
        <strain evidence="3 4">NRRL 30616</strain>
    </source>
</reference>
<dbReference type="GO" id="GO:0045290">
    <property type="term" value="F:D-arabinose 1-dehydrogenase [NAD(P)+] activity"/>
    <property type="evidence" value="ECO:0007669"/>
    <property type="project" value="TreeGrafter"/>
</dbReference>
<dbReference type="AlphaFoldDB" id="A0A1J7J6E8"/>
<dbReference type="InterPro" id="IPR023210">
    <property type="entry name" value="NADP_OxRdtase_dom"/>
</dbReference>
<name>A0A1J7J6E8_9PEZI</name>
<keyword evidence="1" id="KW-0560">Oxidoreductase</keyword>
<dbReference type="STRING" id="1408157.A0A1J7J6E8"/>
<dbReference type="GO" id="GO:0070485">
    <property type="term" value="P:dehydro-D-arabinono-1,4-lactone biosynthetic process"/>
    <property type="evidence" value="ECO:0007669"/>
    <property type="project" value="TreeGrafter"/>
</dbReference>